<dbReference type="AlphaFoldDB" id="A0AAW2YM17"/>
<dbReference type="GO" id="GO:0008233">
    <property type="term" value="F:peptidase activity"/>
    <property type="evidence" value="ECO:0007669"/>
    <property type="project" value="UniProtKB-KW"/>
</dbReference>
<proteinExistence type="predicted"/>
<reference evidence="2 3" key="1">
    <citation type="submission" date="2024-03" db="EMBL/GenBank/DDBJ databases">
        <title>The Acrasis kona genome and developmental transcriptomes reveal deep origins of eukaryotic multicellular pathways.</title>
        <authorList>
            <person name="Sheikh S."/>
            <person name="Fu C.-J."/>
            <person name="Brown M.W."/>
            <person name="Baldauf S.L."/>
        </authorList>
    </citation>
    <scope>NUCLEOTIDE SEQUENCE [LARGE SCALE GENOMIC DNA]</scope>
    <source>
        <strain evidence="2 3">ATCC MYA-3509</strain>
    </source>
</reference>
<keyword evidence="2" id="KW-0645">Protease</keyword>
<accession>A0AAW2YM17</accession>
<feature type="region of interest" description="Disordered" evidence="1">
    <location>
        <begin position="41"/>
        <end position="74"/>
    </location>
</feature>
<dbReference type="GO" id="GO:0006508">
    <property type="term" value="P:proteolysis"/>
    <property type="evidence" value="ECO:0007669"/>
    <property type="project" value="UniProtKB-KW"/>
</dbReference>
<sequence>MQQFQKAIIYAKYNKSTRNSRTLPTEENSEDALDSINKRLSQIYDTPRNRNSLTSSSPTGKRGSRGSLNLSARNSINRLSNRFSRVFGNMNEGDYSTSPTTSNSEITLVEQYYLEKRSNEITSFKALQDLIKVHGN</sequence>
<protein>
    <submittedName>
        <fullName evidence="2">ATP-dependent Clp protease proteolytic subunit</fullName>
    </submittedName>
</protein>
<keyword evidence="2" id="KW-0378">Hydrolase</keyword>
<feature type="compositionally biased region" description="Polar residues" evidence="1">
    <location>
        <begin position="41"/>
        <end position="59"/>
    </location>
</feature>
<evidence type="ECO:0000256" key="1">
    <source>
        <dbReference type="SAM" id="MobiDB-lite"/>
    </source>
</evidence>
<gene>
    <name evidence="2" type="ORF">AKO1_013497</name>
</gene>
<dbReference type="Proteomes" id="UP001431209">
    <property type="component" value="Unassembled WGS sequence"/>
</dbReference>
<keyword evidence="3" id="KW-1185">Reference proteome</keyword>
<name>A0AAW2YM17_9EUKA</name>
<evidence type="ECO:0000313" key="2">
    <source>
        <dbReference type="EMBL" id="KAL0477704.1"/>
    </source>
</evidence>
<comment type="caution">
    <text evidence="2">The sequence shown here is derived from an EMBL/GenBank/DDBJ whole genome shotgun (WGS) entry which is preliminary data.</text>
</comment>
<dbReference type="EMBL" id="JAOPGA020000220">
    <property type="protein sequence ID" value="KAL0477704.1"/>
    <property type="molecule type" value="Genomic_DNA"/>
</dbReference>
<evidence type="ECO:0000313" key="3">
    <source>
        <dbReference type="Proteomes" id="UP001431209"/>
    </source>
</evidence>
<organism evidence="2 3">
    <name type="scientific">Acrasis kona</name>
    <dbReference type="NCBI Taxonomy" id="1008807"/>
    <lineage>
        <taxon>Eukaryota</taxon>
        <taxon>Discoba</taxon>
        <taxon>Heterolobosea</taxon>
        <taxon>Tetramitia</taxon>
        <taxon>Eutetramitia</taxon>
        <taxon>Acrasidae</taxon>
        <taxon>Acrasis</taxon>
    </lineage>
</organism>